<dbReference type="PANTHER" id="PTHR23149">
    <property type="entry name" value="G PATCH DOMAIN CONTAINING PROTEIN"/>
    <property type="match status" value="1"/>
</dbReference>
<dbReference type="GO" id="GO:0006364">
    <property type="term" value="P:rRNA processing"/>
    <property type="evidence" value="ECO:0007669"/>
    <property type="project" value="UniProtKB-KW"/>
</dbReference>
<feature type="region of interest" description="Disordered" evidence="8">
    <location>
        <begin position="1"/>
        <end position="23"/>
    </location>
</feature>
<protein>
    <recommendedName>
        <fullName evidence="6">PinX1-related protein 1</fullName>
    </recommendedName>
</protein>
<feature type="compositionally biased region" description="Basic and acidic residues" evidence="8">
    <location>
        <begin position="320"/>
        <end position="333"/>
    </location>
</feature>
<feature type="domain" description="G-patch" evidence="9">
    <location>
        <begin position="25"/>
        <end position="79"/>
    </location>
</feature>
<keyword evidence="11" id="KW-1185">Reference proteome</keyword>
<evidence type="ECO:0000256" key="1">
    <source>
        <dbReference type="ARBA" id="ARBA00004604"/>
    </source>
</evidence>
<comment type="subcellular location">
    <subcellularLocation>
        <location evidence="1">Nucleus</location>
        <location evidence="1">Nucleolus</location>
    </subcellularLocation>
</comment>
<sequence length="391" mass="43115">MGLAAAKNKRKLGLDPNNTKWSRNTESFGQKLLRAHGWEPGQYLGAKDAAHAEWHTEANSGHIRVVLKDDNLGLGAKQNNGDQCTGLDAFQHLLGRLNGKAEDVLESEQKARDDMKLSLYLQKKIGTIRFVRGGFLVGDEHKDVLEDAKNVPEDATDASIKSNEEILTEPPVEESSEESEPSKKKFKKRKAEPGSDSENAVAEKKASNKEKKSKRQKTETEADTDSQTPQVKINEKKSKRSKTDIDEDDAPSKASGKQQKDAVSASSVLLGDSDLSASESKKRQEKKQRKEDKKDRKEKRAKRRLEKAASRSASEAGDSISREEKRRKADKAGDSPAPTPLDSGVSTPAESGSSTPVSTSVRYLSRQRFIAQKRMAFADPAALKEIFMIKS</sequence>
<reference evidence="10" key="1">
    <citation type="journal article" date="2023" name="Mol. Phylogenet. Evol.">
        <title>Genome-scale phylogeny and comparative genomics of the fungal order Sordariales.</title>
        <authorList>
            <person name="Hensen N."/>
            <person name="Bonometti L."/>
            <person name="Westerberg I."/>
            <person name="Brannstrom I.O."/>
            <person name="Guillou S."/>
            <person name="Cros-Aarteil S."/>
            <person name="Calhoun S."/>
            <person name="Haridas S."/>
            <person name="Kuo A."/>
            <person name="Mondo S."/>
            <person name="Pangilinan J."/>
            <person name="Riley R."/>
            <person name="LaButti K."/>
            <person name="Andreopoulos B."/>
            <person name="Lipzen A."/>
            <person name="Chen C."/>
            <person name="Yan M."/>
            <person name="Daum C."/>
            <person name="Ng V."/>
            <person name="Clum A."/>
            <person name="Steindorff A."/>
            <person name="Ohm R.A."/>
            <person name="Martin F."/>
            <person name="Silar P."/>
            <person name="Natvig D.O."/>
            <person name="Lalanne C."/>
            <person name="Gautier V."/>
            <person name="Ament-Velasquez S.L."/>
            <person name="Kruys A."/>
            <person name="Hutchinson M.I."/>
            <person name="Powell A.J."/>
            <person name="Barry K."/>
            <person name="Miller A.N."/>
            <person name="Grigoriev I.V."/>
            <person name="Debuchy R."/>
            <person name="Gladieux P."/>
            <person name="Hiltunen Thoren M."/>
            <person name="Johannesson H."/>
        </authorList>
    </citation>
    <scope>NUCLEOTIDE SEQUENCE</scope>
    <source>
        <strain evidence="10">CBS 958.72</strain>
    </source>
</reference>
<feature type="compositionally biased region" description="Basic residues" evidence="8">
    <location>
        <begin position="296"/>
        <end position="305"/>
    </location>
</feature>
<feature type="compositionally biased region" description="Basic and acidic residues" evidence="8">
    <location>
        <begin position="201"/>
        <end position="220"/>
    </location>
</feature>
<dbReference type="Pfam" id="PF01585">
    <property type="entry name" value="G-patch"/>
    <property type="match status" value="1"/>
</dbReference>
<evidence type="ECO:0000313" key="10">
    <source>
        <dbReference type="EMBL" id="KAK3383297.1"/>
    </source>
</evidence>
<dbReference type="InterPro" id="IPR050656">
    <property type="entry name" value="PINX1"/>
</dbReference>
<feature type="compositionally biased region" description="Basic and acidic residues" evidence="8">
    <location>
        <begin position="233"/>
        <end position="244"/>
    </location>
</feature>
<dbReference type="GO" id="GO:0005730">
    <property type="term" value="C:nucleolus"/>
    <property type="evidence" value="ECO:0007669"/>
    <property type="project" value="UniProtKB-SubCell"/>
</dbReference>
<comment type="caution">
    <text evidence="10">The sequence shown here is derived from an EMBL/GenBank/DDBJ whole genome shotgun (WGS) entry which is preliminary data.</text>
</comment>
<evidence type="ECO:0000259" key="9">
    <source>
        <dbReference type="PROSITE" id="PS50174"/>
    </source>
</evidence>
<dbReference type="SMART" id="SM00443">
    <property type="entry name" value="G_patch"/>
    <property type="match status" value="1"/>
</dbReference>
<gene>
    <name evidence="10" type="ORF">B0T24DRAFT_587965</name>
</gene>
<dbReference type="EMBL" id="JAULSN010000001">
    <property type="protein sequence ID" value="KAK3383297.1"/>
    <property type="molecule type" value="Genomic_DNA"/>
</dbReference>
<feature type="compositionally biased region" description="Polar residues" evidence="8">
    <location>
        <begin position="344"/>
        <end position="362"/>
    </location>
</feature>
<dbReference type="PROSITE" id="PS50174">
    <property type="entry name" value="G_PATCH"/>
    <property type="match status" value="1"/>
</dbReference>
<comment type="function">
    <text evidence="7">Involved in rRNA-processing at A0, A1 and A2 sites and negatively regulates telomerase.</text>
</comment>
<evidence type="ECO:0000256" key="5">
    <source>
        <dbReference type="ARBA" id="ARBA00038007"/>
    </source>
</evidence>
<evidence type="ECO:0000256" key="3">
    <source>
        <dbReference type="ARBA" id="ARBA00022552"/>
    </source>
</evidence>
<feature type="region of interest" description="Disordered" evidence="8">
    <location>
        <begin position="148"/>
        <end position="362"/>
    </location>
</feature>
<evidence type="ECO:0000256" key="8">
    <source>
        <dbReference type="SAM" id="MobiDB-lite"/>
    </source>
</evidence>
<keyword evidence="3" id="KW-0698">rRNA processing</keyword>
<evidence type="ECO:0000256" key="6">
    <source>
        <dbReference type="ARBA" id="ARBA00041961"/>
    </source>
</evidence>
<name>A0AAE0NKM6_9PEZI</name>
<evidence type="ECO:0000313" key="11">
    <source>
        <dbReference type="Proteomes" id="UP001287356"/>
    </source>
</evidence>
<accession>A0AAE0NKM6</accession>
<reference evidence="10" key="2">
    <citation type="submission" date="2023-06" db="EMBL/GenBank/DDBJ databases">
        <authorList>
            <consortium name="Lawrence Berkeley National Laboratory"/>
            <person name="Haridas S."/>
            <person name="Hensen N."/>
            <person name="Bonometti L."/>
            <person name="Westerberg I."/>
            <person name="Brannstrom I.O."/>
            <person name="Guillou S."/>
            <person name="Cros-Aarteil S."/>
            <person name="Calhoun S."/>
            <person name="Kuo A."/>
            <person name="Mondo S."/>
            <person name="Pangilinan J."/>
            <person name="Riley R."/>
            <person name="Labutti K."/>
            <person name="Andreopoulos B."/>
            <person name="Lipzen A."/>
            <person name="Chen C."/>
            <person name="Yanf M."/>
            <person name="Daum C."/>
            <person name="Ng V."/>
            <person name="Clum A."/>
            <person name="Steindorff A."/>
            <person name="Ohm R."/>
            <person name="Martin F."/>
            <person name="Silar P."/>
            <person name="Natvig D."/>
            <person name="Lalanne C."/>
            <person name="Gautier V."/>
            <person name="Ament-Velasquez S.L."/>
            <person name="Kruys A."/>
            <person name="Hutchinson M.I."/>
            <person name="Powell A.J."/>
            <person name="Barry K."/>
            <person name="Miller A.N."/>
            <person name="Grigoriev I.V."/>
            <person name="Debuchy R."/>
            <person name="Gladieux P."/>
            <person name="Thoren M.H."/>
            <person name="Johannesson H."/>
        </authorList>
    </citation>
    <scope>NUCLEOTIDE SEQUENCE</scope>
    <source>
        <strain evidence="10">CBS 958.72</strain>
    </source>
</reference>
<dbReference type="Proteomes" id="UP001287356">
    <property type="component" value="Unassembled WGS sequence"/>
</dbReference>
<organism evidence="10 11">
    <name type="scientific">Lasiosphaeria ovina</name>
    <dbReference type="NCBI Taxonomy" id="92902"/>
    <lineage>
        <taxon>Eukaryota</taxon>
        <taxon>Fungi</taxon>
        <taxon>Dikarya</taxon>
        <taxon>Ascomycota</taxon>
        <taxon>Pezizomycotina</taxon>
        <taxon>Sordariomycetes</taxon>
        <taxon>Sordariomycetidae</taxon>
        <taxon>Sordariales</taxon>
        <taxon>Lasiosphaeriaceae</taxon>
        <taxon>Lasiosphaeria</taxon>
    </lineage>
</organism>
<comment type="similarity">
    <text evidence="5">Belongs to the PINX1 family.</text>
</comment>
<dbReference type="PANTHER" id="PTHR23149:SF31">
    <property type="entry name" value="PROTEIN PXR1"/>
    <property type="match status" value="1"/>
</dbReference>
<dbReference type="GO" id="GO:0003676">
    <property type="term" value="F:nucleic acid binding"/>
    <property type="evidence" value="ECO:0007669"/>
    <property type="project" value="InterPro"/>
</dbReference>
<proteinExistence type="inferred from homology"/>
<keyword evidence="4" id="KW-0539">Nucleus</keyword>
<evidence type="ECO:0000256" key="2">
    <source>
        <dbReference type="ARBA" id="ARBA00022517"/>
    </source>
</evidence>
<dbReference type="InterPro" id="IPR000467">
    <property type="entry name" value="G_patch_dom"/>
</dbReference>
<keyword evidence="2" id="KW-0690">Ribosome biogenesis</keyword>
<dbReference type="AlphaFoldDB" id="A0AAE0NKM6"/>
<evidence type="ECO:0000256" key="7">
    <source>
        <dbReference type="ARBA" id="ARBA00043878"/>
    </source>
</evidence>
<evidence type="ECO:0000256" key="4">
    <source>
        <dbReference type="ARBA" id="ARBA00023242"/>
    </source>
</evidence>